<evidence type="ECO:0000313" key="5">
    <source>
        <dbReference type="Proteomes" id="UP000065822"/>
    </source>
</evidence>
<evidence type="ECO:0000313" key="4">
    <source>
        <dbReference type="EMBL" id="SNV01784.1"/>
    </source>
</evidence>
<feature type="region of interest" description="Disordered" evidence="1">
    <location>
        <begin position="40"/>
        <end position="59"/>
    </location>
</feature>
<gene>
    <name evidence="3" type="ORF">AXF12_07800</name>
    <name evidence="4" type="ORF">SAMEA44541418_00133</name>
</gene>
<feature type="transmembrane region" description="Helical" evidence="2">
    <location>
        <begin position="115"/>
        <end position="133"/>
    </location>
</feature>
<keyword evidence="2" id="KW-1133">Transmembrane helix</keyword>
<dbReference type="EMBL" id="LT906449">
    <property type="protein sequence ID" value="SNV01784.1"/>
    <property type="molecule type" value="Genomic_DNA"/>
</dbReference>
<proteinExistence type="predicted"/>
<dbReference type="EMBL" id="CP014227">
    <property type="protein sequence ID" value="AMD85423.1"/>
    <property type="molecule type" value="Genomic_DNA"/>
</dbReference>
<accession>A0AAX2GW59</accession>
<sequence length="136" mass="14719">MRVTKLQGLGANWGLITNIGNTSANLVNAGANAYAAFNQGNNNSGSGGGGGTVDNSTTNIYQAPKSAEEIALMKRQQEEIERNNRTQNALQMQNQANMWRMMDKSTKQPEKEDNTPIYLLGGIILVGAFLIAMNKK</sequence>
<protein>
    <submittedName>
        <fullName evidence="4">Uncharacterized protein</fullName>
    </submittedName>
</protein>
<name>A0AAX2GW59_9FLAO</name>
<keyword evidence="5" id="KW-1185">Reference proteome</keyword>
<reference evidence="4 6" key="2">
    <citation type="submission" date="2017-06" db="EMBL/GenBank/DDBJ databases">
        <authorList>
            <consortium name="Pathogen Informatics"/>
        </authorList>
    </citation>
    <scope>NUCLEOTIDE SEQUENCE [LARGE SCALE GENOMIC DNA]</scope>
    <source>
        <strain evidence="4 6">NCTC12947</strain>
    </source>
</reference>
<dbReference type="Proteomes" id="UP000215539">
    <property type="component" value="Chromosome 1"/>
</dbReference>
<reference evidence="3 5" key="1">
    <citation type="submission" date="2016-02" db="EMBL/GenBank/DDBJ databases">
        <authorList>
            <person name="Holder M.E."/>
            <person name="Ajami N.J."/>
            <person name="Petrosino J.F."/>
        </authorList>
    </citation>
    <scope>NUCLEOTIDE SEQUENCE [LARGE SCALE GENOMIC DNA]</scope>
    <source>
        <strain evidence="3 5">CCUG 32990</strain>
    </source>
</reference>
<dbReference type="AlphaFoldDB" id="A0AAX2GW59"/>
<evidence type="ECO:0000256" key="1">
    <source>
        <dbReference type="SAM" id="MobiDB-lite"/>
    </source>
</evidence>
<dbReference type="KEGG" id="chg:AXF12_07800"/>
<dbReference type="Proteomes" id="UP000065822">
    <property type="component" value="Chromosome"/>
</dbReference>
<evidence type="ECO:0000313" key="6">
    <source>
        <dbReference type="Proteomes" id="UP000215539"/>
    </source>
</evidence>
<dbReference type="RefSeq" id="WP_066429992.1">
    <property type="nucleotide sequence ID" value="NZ_CP014227.1"/>
</dbReference>
<evidence type="ECO:0000256" key="2">
    <source>
        <dbReference type="SAM" id="Phobius"/>
    </source>
</evidence>
<keyword evidence="2" id="KW-0472">Membrane</keyword>
<evidence type="ECO:0000313" key="3">
    <source>
        <dbReference type="EMBL" id="AMD85423.1"/>
    </source>
</evidence>
<organism evidence="4 6">
    <name type="scientific">Capnocytophaga haemolytica</name>
    <dbReference type="NCBI Taxonomy" id="45243"/>
    <lineage>
        <taxon>Bacteria</taxon>
        <taxon>Pseudomonadati</taxon>
        <taxon>Bacteroidota</taxon>
        <taxon>Flavobacteriia</taxon>
        <taxon>Flavobacteriales</taxon>
        <taxon>Flavobacteriaceae</taxon>
        <taxon>Capnocytophaga</taxon>
    </lineage>
</organism>
<keyword evidence="2" id="KW-0812">Transmembrane</keyword>